<dbReference type="Pfam" id="PF06544">
    <property type="entry name" value="Prp3_C"/>
    <property type="match status" value="1"/>
</dbReference>
<feature type="compositionally biased region" description="Polar residues" evidence="5">
    <location>
        <begin position="7"/>
        <end position="21"/>
    </location>
</feature>
<evidence type="ECO:0000256" key="1">
    <source>
        <dbReference type="ARBA" id="ARBA00004123"/>
    </source>
</evidence>
<dbReference type="OrthoDB" id="10264544at2759"/>
<reference evidence="8" key="1">
    <citation type="submission" date="2020-11" db="EMBL/GenBank/DDBJ databases">
        <authorList>
            <consortium name="DOE Joint Genome Institute"/>
            <person name="Ahrendt S."/>
            <person name="Riley R."/>
            <person name="Andreopoulos W."/>
            <person name="Labutti K."/>
            <person name="Pangilinan J."/>
            <person name="Ruiz-Duenas F.J."/>
            <person name="Barrasa J.M."/>
            <person name="Sanchez-Garcia M."/>
            <person name="Camarero S."/>
            <person name="Miyauchi S."/>
            <person name="Serrano A."/>
            <person name="Linde D."/>
            <person name="Babiker R."/>
            <person name="Drula E."/>
            <person name="Ayuso-Fernandez I."/>
            <person name="Pacheco R."/>
            <person name="Padilla G."/>
            <person name="Ferreira P."/>
            <person name="Barriuso J."/>
            <person name="Kellner H."/>
            <person name="Castanera R."/>
            <person name="Alfaro M."/>
            <person name="Ramirez L."/>
            <person name="Pisabarro A.G."/>
            <person name="Kuo A."/>
            <person name="Tritt A."/>
            <person name="Lipzen A."/>
            <person name="He G."/>
            <person name="Yan M."/>
            <person name="Ng V."/>
            <person name="Cullen D."/>
            <person name="Martin F."/>
            <person name="Rosso M.-N."/>
            <person name="Henrissat B."/>
            <person name="Hibbett D."/>
            <person name="Martinez A.T."/>
            <person name="Grigoriev I.V."/>
        </authorList>
    </citation>
    <scope>NUCLEOTIDE SEQUENCE</scope>
    <source>
        <strain evidence="8">CBS 247.69</strain>
    </source>
</reference>
<evidence type="ECO:0000313" key="8">
    <source>
        <dbReference type="EMBL" id="KAF9459721.1"/>
    </source>
</evidence>
<dbReference type="EMBL" id="MU150311">
    <property type="protein sequence ID" value="KAF9459721.1"/>
    <property type="molecule type" value="Genomic_DNA"/>
</dbReference>
<keyword evidence="2" id="KW-0507">mRNA processing</keyword>
<keyword evidence="4" id="KW-0539">Nucleus</keyword>
<evidence type="ECO:0000259" key="6">
    <source>
        <dbReference type="Pfam" id="PF06544"/>
    </source>
</evidence>
<evidence type="ECO:0000259" key="7">
    <source>
        <dbReference type="Pfam" id="PF08572"/>
    </source>
</evidence>
<proteinExistence type="predicted"/>
<feature type="compositionally biased region" description="Low complexity" evidence="5">
    <location>
        <begin position="102"/>
        <end position="128"/>
    </location>
</feature>
<feature type="region of interest" description="Disordered" evidence="5">
    <location>
        <begin position="1"/>
        <end position="21"/>
    </location>
</feature>
<dbReference type="AlphaFoldDB" id="A0A9P5Y1Q3"/>
<dbReference type="Pfam" id="PF08572">
    <property type="entry name" value="PRP3"/>
    <property type="match status" value="1"/>
</dbReference>
<evidence type="ECO:0000256" key="2">
    <source>
        <dbReference type="ARBA" id="ARBA00022664"/>
    </source>
</evidence>
<feature type="compositionally biased region" description="Acidic residues" evidence="5">
    <location>
        <begin position="569"/>
        <end position="580"/>
    </location>
</feature>
<keyword evidence="9" id="KW-1185">Reference proteome</keyword>
<feature type="region of interest" description="Disordered" evidence="5">
    <location>
        <begin position="214"/>
        <end position="260"/>
    </location>
</feature>
<feature type="region of interest" description="Disordered" evidence="5">
    <location>
        <begin position="157"/>
        <end position="176"/>
    </location>
</feature>
<gene>
    <name evidence="8" type="ORF">BDZ94DRAFT_991488</name>
</gene>
<evidence type="ECO:0000313" key="9">
    <source>
        <dbReference type="Proteomes" id="UP000807353"/>
    </source>
</evidence>
<dbReference type="InterPro" id="IPR027104">
    <property type="entry name" value="Prp3"/>
</dbReference>
<feature type="domain" description="Pre-mRNA-splicing factor 3" evidence="7">
    <location>
        <begin position="236"/>
        <end position="454"/>
    </location>
</feature>
<dbReference type="InterPro" id="IPR010541">
    <property type="entry name" value="Prp3_C"/>
</dbReference>
<organism evidence="8 9">
    <name type="scientific">Collybia nuda</name>
    <dbReference type="NCBI Taxonomy" id="64659"/>
    <lineage>
        <taxon>Eukaryota</taxon>
        <taxon>Fungi</taxon>
        <taxon>Dikarya</taxon>
        <taxon>Basidiomycota</taxon>
        <taxon>Agaricomycotina</taxon>
        <taxon>Agaricomycetes</taxon>
        <taxon>Agaricomycetidae</taxon>
        <taxon>Agaricales</taxon>
        <taxon>Tricholomatineae</taxon>
        <taxon>Clitocybaceae</taxon>
        <taxon>Collybia</taxon>
    </lineage>
</organism>
<dbReference type="GO" id="GO:0000398">
    <property type="term" value="P:mRNA splicing, via spliceosome"/>
    <property type="evidence" value="ECO:0007669"/>
    <property type="project" value="InterPro"/>
</dbReference>
<dbReference type="CDD" id="cd24162">
    <property type="entry name" value="Prp3_C"/>
    <property type="match status" value="1"/>
</dbReference>
<name>A0A9P5Y1Q3_9AGAR</name>
<protein>
    <submittedName>
        <fullName evidence="8">PRP3-domain-containing protein</fullName>
    </submittedName>
</protein>
<sequence>MAYVMSPSCSDTPTYNRAPNRLHTSASHRNLRHIMSDKKRAFDGSGETSSSKKIKSDLPNIDLIAQKRAEFAAKLAAMKDSAMGWTPPIRAPVPTKVPVPIPASGATSPSVSSGPTPATGSPAPGLPSTDDIARRVSEAKRRVAEAQSKLAVKDNPYMSMPQMGKKNRPVEQTQQGAGLKMAAHPLLLDTTPAQPQSKKDRYKPMQPKFASIKANTRNAPTPPPPPPPVPTPDTSNPYAAASAKDTGFDGAPRERTGRTFRFNPKGKYVALANQMRQDNQLEALKQRIAESARKAGLDGEMGVEKNIKRTPPPAAEWWDAALLPNKNYDDLALGMDRLNIKTSNSPITIYIQHPIPIPAPGDKHQVELKPMMLTTKEQKKMRKLKRASELQDKRDRIRMGLLPPDPPKVGLKNLMKVLTSDAIQDPTRVEARVRREVAMRRHGHEKMNAERKLTDEQRREKTEIKKAEQEKKGIHGAVFKCVLVVHSLYLFTDKLSCLFRIKSLIDPAHKFKVRKNAEQLGLTGVTIFNPQFAMVYVEGSSKAIKNYKRLLMHRIAWTEAARPRGAEEVVLEDPNSDGEGESSAKARAITEPGEAEGENGITSLEDNRCFLVWEGQLRDRAFSDFRGKPCPTDRDAREVLGDKLKGYWDQAKNWKAEEEELF</sequence>
<dbReference type="Proteomes" id="UP000807353">
    <property type="component" value="Unassembled WGS sequence"/>
</dbReference>
<feature type="domain" description="Small nuclear ribonucleoprotein Prp3 C-terminal" evidence="6">
    <location>
        <begin position="498"/>
        <end position="651"/>
    </location>
</feature>
<dbReference type="InterPro" id="IPR013881">
    <property type="entry name" value="Pre-mRNA_splic_Prp3_dom"/>
</dbReference>
<accession>A0A9P5Y1Q3</accession>
<feature type="region of interest" description="Disordered" evidence="5">
    <location>
        <begin position="568"/>
        <end position="600"/>
    </location>
</feature>
<dbReference type="PANTHER" id="PTHR14212">
    <property type="entry name" value="U4/U6-ASSOCIATED RNA SPLICING FACTOR-RELATED"/>
    <property type="match status" value="1"/>
</dbReference>
<evidence type="ECO:0000256" key="5">
    <source>
        <dbReference type="SAM" id="MobiDB-lite"/>
    </source>
</evidence>
<feature type="region of interest" description="Disordered" evidence="5">
    <location>
        <begin position="101"/>
        <end position="130"/>
    </location>
</feature>
<evidence type="ECO:0000256" key="3">
    <source>
        <dbReference type="ARBA" id="ARBA00023187"/>
    </source>
</evidence>
<dbReference type="GO" id="GO:0046540">
    <property type="term" value="C:U4/U6 x U5 tri-snRNP complex"/>
    <property type="evidence" value="ECO:0007669"/>
    <property type="project" value="InterPro"/>
</dbReference>
<feature type="compositionally biased region" description="Pro residues" evidence="5">
    <location>
        <begin position="220"/>
        <end position="231"/>
    </location>
</feature>
<evidence type="ECO:0000256" key="4">
    <source>
        <dbReference type="ARBA" id="ARBA00023242"/>
    </source>
</evidence>
<comment type="caution">
    <text evidence="8">The sequence shown here is derived from an EMBL/GenBank/DDBJ whole genome shotgun (WGS) entry which is preliminary data.</text>
</comment>
<comment type="subcellular location">
    <subcellularLocation>
        <location evidence="1">Nucleus</location>
    </subcellularLocation>
</comment>
<dbReference type="PANTHER" id="PTHR14212:SF0">
    <property type="entry name" value="U4_U6 SMALL NUCLEAR RIBONUCLEOPROTEIN PRP3"/>
    <property type="match status" value="1"/>
</dbReference>
<keyword evidence="3" id="KW-0508">mRNA splicing</keyword>